<dbReference type="KEGG" id="spir:CWM47_03145"/>
<dbReference type="EMBL" id="CP025096">
    <property type="protein sequence ID" value="AUD00898.1"/>
    <property type="molecule type" value="Genomic_DNA"/>
</dbReference>
<evidence type="ECO:0000313" key="2">
    <source>
        <dbReference type="EMBL" id="AUD00898.1"/>
    </source>
</evidence>
<feature type="transmembrane region" description="Helical" evidence="1">
    <location>
        <begin position="33"/>
        <end position="54"/>
    </location>
</feature>
<dbReference type="AlphaFoldDB" id="A0A2K8YTK4"/>
<protein>
    <recommendedName>
        <fullName evidence="4">DUF2892 domain-containing protein</fullName>
    </recommendedName>
</protein>
<keyword evidence="3" id="KW-1185">Reference proteome</keyword>
<evidence type="ECO:0000313" key="3">
    <source>
        <dbReference type="Proteomes" id="UP000232883"/>
    </source>
</evidence>
<organism evidence="2 3">
    <name type="scientific">Spirosoma pollinicola</name>
    <dbReference type="NCBI Taxonomy" id="2057025"/>
    <lineage>
        <taxon>Bacteria</taxon>
        <taxon>Pseudomonadati</taxon>
        <taxon>Bacteroidota</taxon>
        <taxon>Cytophagia</taxon>
        <taxon>Cytophagales</taxon>
        <taxon>Cytophagaceae</taxon>
        <taxon>Spirosoma</taxon>
    </lineage>
</organism>
<gene>
    <name evidence="2" type="ORF">CWM47_03145</name>
</gene>
<name>A0A2K8YTK4_9BACT</name>
<reference evidence="2 3" key="1">
    <citation type="submission" date="2017-11" db="EMBL/GenBank/DDBJ databases">
        <title>Taxonomic description and genome sequences of Spirosoma HA7 sp. nov., isolated from pollen microhabitat of Corylus avellana.</title>
        <authorList>
            <person name="Ambika Manirajan B."/>
            <person name="Suarez C."/>
            <person name="Ratering S."/>
            <person name="Geissler-Plaum R."/>
            <person name="Cardinale M."/>
            <person name="Sylvia S."/>
        </authorList>
    </citation>
    <scope>NUCLEOTIDE SEQUENCE [LARGE SCALE GENOMIC DNA]</scope>
    <source>
        <strain evidence="2 3">HA7</strain>
    </source>
</reference>
<keyword evidence="1" id="KW-0812">Transmembrane</keyword>
<dbReference type="OrthoDB" id="1049592at2"/>
<feature type="transmembrane region" description="Helical" evidence="1">
    <location>
        <begin position="9"/>
        <end position="27"/>
    </location>
</feature>
<dbReference type="RefSeq" id="WP_100986321.1">
    <property type="nucleotide sequence ID" value="NZ_CP025096.1"/>
</dbReference>
<sequence>MKALLEPWGFMRILRLFMGGIILYQSFMNHQPLIGLLGGFFVLQVLLNTGCGAGGCSPKIGKMKEDSRVDEIDYEEVK</sequence>
<dbReference type="Proteomes" id="UP000232883">
    <property type="component" value="Chromosome"/>
</dbReference>
<evidence type="ECO:0000256" key="1">
    <source>
        <dbReference type="SAM" id="Phobius"/>
    </source>
</evidence>
<accession>A0A2K8YTK4</accession>
<proteinExistence type="predicted"/>
<keyword evidence="1" id="KW-0472">Membrane</keyword>
<keyword evidence="1" id="KW-1133">Transmembrane helix</keyword>
<evidence type="ECO:0008006" key="4">
    <source>
        <dbReference type="Google" id="ProtNLM"/>
    </source>
</evidence>